<protein>
    <submittedName>
        <fullName evidence="2">Stage III sporulation protein AG</fullName>
    </submittedName>
</protein>
<sequence length="208" mass="23291">MNLKKILEKIKNIENKPLANKNIMNLIIVFLMGVLILLTANLFKTTASSMKGNLIQNDNNNNKEVSVDEVVQDPAGEEIEKELKFELKNILQQTEGVGRVEVMIYFSSGEEYVPAVNMNDSTNNTEEIDNEGGRRNTTQKNSGTTVVMTTQGDKTEPLIVKKNKPKVTGVLIVAEGAEDKVTEYRIRKAVTNLFNISENKVNVYPMKK</sequence>
<dbReference type="RefSeq" id="WP_216437355.1">
    <property type="nucleotide sequence ID" value="NZ_JAHLQF010000001.1"/>
</dbReference>
<dbReference type="NCBIfam" id="TIGR02830">
    <property type="entry name" value="spore_III_AG"/>
    <property type="match status" value="1"/>
</dbReference>
<organism evidence="2 3">
    <name type="scientific">Clostridium mobile</name>
    <dbReference type="NCBI Taxonomy" id="2841512"/>
    <lineage>
        <taxon>Bacteria</taxon>
        <taxon>Bacillati</taxon>
        <taxon>Bacillota</taxon>
        <taxon>Clostridia</taxon>
        <taxon>Eubacteriales</taxon>
        <taxon>Clostridiaceae</taxon>
        <taxon>Clostridium</taxon>
    </lineage>
</organism>
<keyword evidence="1" id="KW-1133">Transmembrane helix</keyword>
<evidence type="ECO:0000313" key="3">
    <source>
        <dbReference type="Proteomes" id="UP000726170"/>
    </source>
</evidence>
<dbReference type="EMBL" id="JAHLQF010000001">
    <property type="protein sequence ID" value="MBU5482944.1"/>
    <property type="molecule type" value="Genomic_DNA"/>
</dbReference>
<name>A0ABS6ECP3_9CLOT</name>
<proteinExistence type="predicted"/>
<evidence type="ECO:0000256" key="1">
    <source>
        <dbReference type="SAM" id="Phobius"/>
    </source>
</evidence>
<gene>
    <name evidence="2" type="primary">spoIIIAG</name>
    <name evidence="2" type="ORF">KQI86_01315</name>
</gene>
<keyword evidence="1" id="KW-0812">Transmembrane</keyword>
<dbReference type="InterPro" id="IPR014195">
    <property type="entry name" value="Spore_III_AG"/>
</dbReference>
<reference evidence="2 3" key="1">
    <citation type="submission" date="2021-06" db="EMBL/GenBank/DDBJ databases">
        <authorList>
            <person name="Sun Q."/>
            <person name="Li D."/>
        </authorList>
    </citation>
    <scope>NUCLEOTIDE SEQUENCE [LARGE SCALE GENOMIC DNA]</scope>
    <source>
        <strain evidence="2 3">MSJ-11</strain>
    </source>
</reference>
<evidence type="ECO:0000313" key="2">
    <source>
        <dbReference type="EMBL" id="MBU5482944.1"/>
    </source>
</evidence>
<keyword evidence="3" id="KW-1185">Reference proteome</keyword>
<keyword evidence="1" id="KW-0472">Membrane</keyword>
<comment type="caution">
    <text evidence="2">The sequence shown here is derived from an EMBL/GenBank/DDBJ whole genome shotgun (WGS) entry which is preliminary data.</text>
</comment>
<dbReference type="Proteomes" id="UP000726170">
    <property type="component" value="Unassembled WGS sequence"/>
</dbReference>
<accession>A0ABS6ECP3</accession>
<feature type="transmembrane region" description="Helical" evidence="1">
    <location>
        <begin position="23"/>
        <end position="43"/>
    </location>
</feature>